<protein>
    <recommendedName>
        <fullName evidence="2">PAN-3 domain-containing protein</fullName>
    </recommendedName>
</protein>
<dbReference type="EMBL" id="CP090896">
    <property type="protein sequence ID" value="ULT79809.1"/>
    <property type="molecule type" value="Genomic_DNA"/>
</dbReference>
<dbReference type="AlphaFoldDB" id="A0AAE8ZLI0"/>
<reference evidence="3 4" key="1">
    <citation type="submission" date="2022-05" db="EMBL/GenBank/DDBJ databases">
        <title>Chromosome-level reference genomes for two strains of Caenorhabditis briggsae: an improved platform for comparative genomics.</title>
        <authorList>
            <person name="Stevens L."/>
            <person name="Andersen E.C."/>
        </authorList>
    </citation>
    <scope>NUCLEOTIDE SEQUENCE [LARGE SCALE GENOMIC DNA]</scope>
    <source>
        <strain evidence="3">QX1410_ONT</strain>
        <tissue evidence="3">Whole-organism</tissue>
    </source>
</reference>
<evidence type="ECO:0000313" key="4">
    <source>
        <dbReference type="Proteomes" id="UP000827892"/>
    </source>
</evidence>
<accession>A0AAE8ZLI0</accession>
<name>A0AAE8ZLI0_CAEBR</name>
<organism evidence="3 4">
    <name type="scientific">Caenorhabditis briggsae</name>
    <dbReference type="NCBI Taxonomy" id="6238"/>
    <lineage>
        <taxon>Eukaryota</taxon>
        <taxon>Metazoa</taxon>
        <taxon>Ecdysozoa</taxon>
        <taxon>Nematoda</taxon>
        <taxon>Chromadorea</taxon>
        <taxon>Rhabditida</taxon>
        <taxon>Rhabditina</taxon>
        <taxon>Rhabditomorpha</taxon>
        <taxon>Rhabditoidea</taxon>
        <taxon>Rhabditidae</taxon>
        <taxon>Peloderinae</taxon>
        <taxon>Caenorhabditis</taxon>
    </lineage>
</organism>
<feature type="chain" id="PRO_5042166073" description="PAN-3 domain-containing protein" evidence="1">
    <location>
        <begin position="17"/>
        <end position="278"/>
    </location>
</feature>
<keyword evidence="1" id="KW-0732">Signal</keyword>
<feature type="signal peptide" evidence="1">
    <location>
        <begin position="1"/>
        <end position="16"/>
    </location>
</feature>
<proteinExistence type="predicted"/>
<evidence type="ECO:0000256" key="1">
    <source>
        <dbReference type="SAM" id="SignalP"/>
    </source>
</evidence>
<sequence>MLPFSNMLMLLALAFGIRCQAGGDFKMTIIPGRPEKYTGYQNLTLADNDCVQYCLYEPTCAVVYMKDGYSDCIVFSASQIQKVLQVGDFEGQRVAMKMKQTYTCGDEFEKNSMFGSETTNTSYIEYEIFIGSDSLWTFTITKSLKCPSNYKLFTRAKGLWCIGLVTVTGGVTGDNSGLSCASAASGAILKTGNSLLQLDTVFARYGIWVDGKRKESCKPPAKKSAACNGTNEFTYSDPLLSTYAGYQFAINEPSNITNESTNLCYRGMACGLEPIMTV</sequence>
<dbReference type="SMART" id="SM00605">
    <property type="entry name" value="CW"/>
    <property type="match status" value="1"/>
</dbReference>
<dbReference type="InterPro" id="IPR006583">
    <property type="entry name" value="PAN-3_domain"/>
</dbReference>
<dbReference type="PANTHER" id="PTHR47629:SF11">
    <property type="entry name" value="PAN-3 DOMAIN-CONTAINING PROTEIN"/>
    <property type="match status" value="1"/>
</dbReference>
<dbReference type="Proteomes" id="UP000827892">
    <property type="component" value="Chromosome X"/>
</dbReference>
<dbReference type="PANTHER" id="PTHR47629">
    <property type="entry name" value="C-TYPE LECTIN-RELATED"/>
    <property type="match status" value="1"/>
</dbReference>
<dbReference type="Pfam" id="PF08277">
    <property type="entry name" value="PAN_3"/>
    <property type="match status" value="1"/>
</dbReference>
<evidence type="ECO:0000313" key="3">
    <source>
        <dbReference type="EMBL" id="ULT79809.1"/>
    </source>
</evidence>
<feature type="domain" description="PAN-3" evidence="2">
    <location>
        <begin position="7"/>
        <end position="138"/>
    </location>
</feature>
<gene>
    <name evidence="3" type="ORF">L3Y34_010412</name>
</gene>
<evidence type="ECO:0000259" key="2">
    <source>
        <dbReference type="SMART" id="SM00605"/>
    </source>
</evidence>